<dbReference type="InterPro" id="IPR011991">
    <property type="entry name" value="ArsR-like_HTH"/>
</dbReference>
<evidence type="ECO:0000256" key="3">
    <source>
        <dbReference type="ARBA" id="ARBA00023163"/>
    </source>
</evidence>
<name>A0A0M0C1T0_9ARCH</name>
<dbReference type="Gene3D" id="1.10.10.10">
    <property type="entry name" value="Winged helix-like DNA-binding domain superfamily/Winged helix DNA-binding domain"/>
    <property type="match status" value="1"/>
</dbReference>
<dbReference type="AlphaFoldDB" id="A0A0M0C1T0"/>
<protein>
    <submittedName>
        <fullName evidence="5">AsnC family transcriptional regulator</fullName>
    </submittedName>
</protein>
<evidence type="ECO:0000259" key="4">
    <source>
        <dbReference type="PROSITE" id="PS50956"/>
    </source>
</evidence>
<organism evidence="5 6">
    <name type="scientific">miscellaneous Crenarchaeota group-1 archaeon SG8-32-1</name>
    <dbReference type="NCBI Taxonomy" id="1685124"/>
    <lineage>
        <taxon>Archaea</taxon>
        <taxon>Candidatus Bathyarchaeota</taxon>
        <taxon>MCG-1</taxon>
    </lineage>
</organism>
<proteinExistence type="predicted"/>
<dbReference type="EMBL" id="LFWU01000002">
    <property type="protein sequence ID" value="KON34650.1"/>
    <property type="molecule type" value="Genomic_DNA"/>
</dbReference>
<dbReference type="Pfam" id="PF01037">
    <property type="entry name" value="AsnC_trans_reg"/>
    <property type="match status" value="1"/>
</dbReference>
<gene>
    <name evidence="5" type="ORF">AC477_00185</name>
</gene>
<evidence type="ECO:0000256" key="2">
    <source>
        <dbReference type="ARBA" id="ARBA00023125"/>
    </source>
</evidence>
<evidence type="ECO:0000313" key="6">
    <source>
        <dbReference type="Proteomes" id="UP000037237"/>
    </source>
</evidence>
<dbReference type="InterPro" id="IPR019888">
    <property type="entry name" value="Tscrpt_reg_AsnC-like"/>
</dbReference>
<dbReference type="SUPFAM" id="SSF46785">
    <property type="entry name" value="Winged helix' DNA-binding domain"/>
    <property type="match status" value="1"/>
</dbReference>
<reference evidence="5 6" key="1">
    <citation type="submission" date="2015-06" db="EMBL/GenBank/DDBJ databases">
        <title>New insights into the roles of widespread benthic archaea in carbon and nitrogen cycling.</title>
        <authorList>
            <person name="Lazar C.S."/>
            <person name="Baker B.J."/>
            <person name="Seitz K.W."/>
            <person name="Hyde A.S."/>
            <person name="Dick G.J."/>
            <person name="Hinrichs K.-U."/>
            <person name="Teske A.P."/>
        </authorList>
    </citation>
    <scope>NUCLEOTIDE SEQUENCE [LARGE SCALE GENOMIC DNA]</scope>
    <source>
        <strain evidence="5">SG8-32-1</strain>
    </source>
</reference>
<dbReference type="Pfam" id="PF13412">
    <property type="entry name" value="HTH_24"/>
    <property type="match status" value="1"/>
</dbReference>
<sequence>MTNESHHKVDDIDRKIIRLLQEDSRKSFNKIADNLGIAVGTAYNRVKNMEDSGILKGYTVMLDSAKLGYSLTALILIQAEGRYLPEVEKDLAKIDEIISIYDVTGDYDIAVIARFKDRSSLNNFIKSTLKMAHVTKTVTNVVLNVVKEDFRVKI</sequence>
<dbReference type="PRINTS" id="PR00033">
    <property type="entry name" value="HTHASNC"/>
</dbReference>
<feature type="domain" description="HTH asnC-type" evidence="4">
    <location>
        <begin position="9"/>
        <end position="70"/>
    </location>
</feature>
<keyword evidence="1" id="KW-0805">Transcription regulation</keyword>
<dbReference type="InterPro" id="IPR000485">
    <property type="entry name" value="AsnC-type_HTH_dom"/>
</dbReference>
<evidence type="ECO:0000256" key="1">
    <source>
        <dbReference type="ARBA" id="ARBA00023015"/>
    </source>
</evidence>
<dbReference type="PANTHER" id="PTHR30154">
    <property type="entry name" value="LEUCINE-RESPONSIVE REGULATORY PROTEIN"/>
    <property type="match status" value="1"/>
</dbReference>
<dbReference type="CDD" id="cd00090">
    <property type="entry name" value="HTH_ARSR"/>
    <property type="match status" value="1"/>
</dbReference>
<dbReference type="SUPFAM" id="SSF54909">
    <property type="entry name" value="Dimeric alpha+beta barrel"/>
    <property type="match status" value="1"/>
</dbReference>
<dbReference type="GO" id="GO:0043200">
    <property type="term" value="P:response to amino acid"/>
    <property type="evidence" value="ECO:0007669"/>
    <property type="project" value="TreeGrafter"/>
</dbReference>
<dbReference type="InterPro" id="IPR011008">
    <property type="entry name" value="Dimeric_a/b-barrel"/>
</dbReference>
<dbReference type="InterPro" id="IPR019887">
    <property type="entry name" value="Tscrpt_reg_AsnC/Lrp_C"/>
</dbReference>
<dbReference type="PANTHER" id="PTHR30154:SF34">
    <property type="entry name" value="TRANSCRIPTIONAL REGULATOR AZLB"/>
    <property type="match status" value="1"/>
</dbReference>
<dbReference type="GO" id="GO:0043565">
    <property type="term" value="F:sequence-specific DNA binding"/>
    <property type="evidence" value="ECO:0007669"/>
    <property type="project" value="InterPro"/>
</dbReference>
<keyword evidence="2" id="KW-0238">DNA-binding</keyword>
<dbReference type="SMART" id="SM00344">
    <property type="entry name" value="HTH_ASNC"/>
    <property type="match status" value="1"/>
</dbReference>
<dbReference type="InterPro" id="IPR036390">
    <property type="entry name" value="WH_DNA-bd_sf"/>
</dbReference>
<dbReference type="Proteomes" id="UP000037237">
    <property type="component" value="Unassembled WGS sequence"/>
</dbReference>
<dbReference type="InterPro" id="IPR036388">
    <property type="entry name" value="WH-like_DNA-bd_sf"/>
</dbReference>
<keyword evidence="3" id="KW-0804">Transcription</keyword>
<dbReference type="Gene3D" id="3.30.70.920">
    <property type="match status" value="1"/>
</dbReference>
<accession>A0A0M0C1T0</accession>
<dbReference type="PROSITE" id="PS50956">
    <property type="entry name" value="HTH_ASNC_2"/>
    <property type="match status" value="1"/>
</dbReference>
<evidence type="ECO:0000313" key="5">
    <source>
        <dbReference type="EMBL" id="KON34650.1"/>
    </source>
</evidence>
<comment type="caution">
    <text evidence="5">The sequence shown here is derived from an EMBL/GenBank/DDBJ whole genome shotgun (WGS) entry which is preliminary data.</text>
</comment>
<dbReference type="GO" id="GO:0005829">
    <property type="term" value="C:cytosol"/>
    <property type="evidence" value="ECO:0007669"/>
    <property type="project" value="TreeGrafter"/>
</dbReference>